<proteinExistence type="predicted"/>
<accession>A0A1I8ELD1</accession>
<keyword evidence="1" id="KW-0175">Coiled coil</keyword>
<sequence length="366" mass="43644">MEKQFQQLLIDDASRSKSMINQNWFKQKPKFGNAFQETRMLINERINELETRYEELSKKRNNLDDKNKTEDKCIEMNFEMDEVKNQLMIMYHLNKVHMSDMKKIQRKMDKERKKNKKRFIKRMEDFQHYKGLLQLMQNCEVREAFRTKTSGAIRLTEEELDYLHWLNEEINPSINLVENNKIWRKKIRESALKAMEITFGSNKTINDCWTGNNTKRLLERISKCDFFKGRTMWVNMAMFNRINTSAFAILGSYPYPYYNYYNYYNYDNENDLNGEQSNPEMESNIKNAKDNDQKLNNNSASNSTAQQKNTEAKKKTNENYKFIKGSSKPDVYYLCFNYYPARFTADVNVPSELAGRPPPGIFRCDI</sequence>
<evidence type="ECO:0000313" key="4">
    <source>
        <dbReference type="WBParaSite" id="maker-PairedContig_2956-snap-gene-0.2-mRNA-1"/>
    </source>
</evidence>
<evidence type="ECO:0000256" key="2">
    <source>
        <dbReference type="SAM" id="MobiDB-lite"/>
    </source>
</evidence>
<feature type="region of interest" description="Disordered" evidence="2">
    <location>
        <begin position="290"/>
        <end position="315"/>
    </location>
</feature>
<dbReference type="WBParaSite" id="maker-PairedContig_2956-snap-gene-0.2-mRNA-1">
    <property type="protein sequence ID" value="maker-PairedContig_2956-snap-gene-0.2-mRNA-1"/>
    <property type="gene ID" value="maker-PairedContig_2956-snap-gene-0.2"/>
</dbReference>
<feature type="coiled-coil region" evidence="1">
    <location>
        <begin position="39"/>
        <end position="86"/>
    </location>
</feature>
<evidence type="ECO:0000259" key="3">
    <source>
        <dbReference type="Pfam" id="PF18293"/>
    </source>
</evidence>
<dbReference type="Pfam" id="PF18293">
    <property type="entry name" value="Caprin-1_dimer"/>
    <property type="match status" value="1"/>
</dbReference>
<organism evidence="4">
    <name type="scientific">Wuchereria bancrofti</name>
    <dbReference type="NCBI Taxonomy" id="6293"/>
    <lineage>
        <taxon>Eukaryota</taxon>
        <taxon>Metazoa</taxon>
        <taxon>Ecdysozoa</taxon>
        <taxon>Nematoda</taxon>
        <taxon>Chromadorea</taxon>
        <taxon>Rhabditida</taxon>
        <taxon>Spirurina</taxon>
        <taxon>Spiruromorpha</taxon>
        <taxon>Filarioidea</taxon>
        <taxon>Onchocercidae</taxon>
        <taxon>Wuchereria</taxon>
    </lineage>
</organism>
<dbReference type="AlphaFoldDB" id="A0A1I8ELD1"/>
<dbReference type="InterPro" id="IPR041637">
    <property type="entry name" value="Caprin-1_dimer"/>
</dbReference>
<name>A0A1I8ELD1_WUCBA</name>
<reference evidence="4" key="1">
    <citation type="submission" date="2016-11" db="UniProtKB">
        <authorList>
            <consortium name="WormBaseParasite"/>
        </authorList>
    </citation>
    <scope>IDENTIFICATION</scope>
    <source>
        <strain evidence="4">pt0022</strain>
    </source>
</reference>
<evidence type="ECO:0000256" key="1">
    <source>
        <dbReference type="SAM" id="Coils"/>
    </source>
</evidence>
<protein>
    <submittedName>
        <fullName evidence="4">Caprin-1_dimer domain-containing protein</fullName>
    </submittedName>
</protein>
<feature type="compositionally biased region" description="Low complexity" evidence="2">
    <location>
        <begin position="296"/>
        <end position="309"/>
    </location>
</feature>
<feature type="domain" description="Caprin-1 dimerization" evidence="3">
    <location>
        <begin position="111"/>
        <end position="228"/>
    </location>
</feature>